<dbReference type="PIRSF" id="PIRSF001491">
    <property type="entry name" value="Ppentomutase"/>
    <property type="match status" value="1"/>
</dbReference>
<feature type="binding site" evidence="4">
    <location>
        <position position="10"/>
    </location>
    <ligand>
        <name>Mn(2+)</name>
        <dbReference type="ChEBI" id="CHEBI:29035"/>
        <label>1</label>
    </ligand>
</feature>
<feature type="binding site" evidence="4">
    <location>
        <position position="282"/>
    </location>
    <ligand>
        <name>Mn(2+)</name>
        <dbReference type="ChEBI" id="CHEBI:29035"/>
        <label>2</label>
    </ligand>
</feature>
<evidence type="ECO:0000256" key="4">
    <source>
        <dbReference type="HAMAP-Rule" id="MF_00740"/>
    </source>
</evidence>
<feature type="domain" description="Metalloenzyme" evidence="6">
    <location>
        <begin position="2"/>
        <end position="374"/>
    </location>
</feature>
<dbReference type="Gene3D" id="3.40.720.10">
    <property type="entry name" value="Alkaline Phosphatase, subunit A"/>
    <property type="match status" value="1"/>
</dbReference>
<dbReference type="GO" id="GO:0009117">
    <property type="term" value="P:nucleotide metabolic process"/>
    <property type="evidence" value="ECO:0007669"/>
    <property type="project" value="UniProtKB-UniRule"/>
</dbReference>
<dbReference type="GO" id="GO:0030145">
    <property type="term" value="F:manganese ion binding"/>
    <property type="evidence" value="ECO:0007669"/>
    <property type="project" value="UniProtKB-UniRule"/>
</dbReference>
<comment type="cofactor">
    <cofactor evidence="4">
        <name>Mn(2+)</name>
        <dbReference type="ChEBI" id="CHEBI:29035"/>
    </cofactor>
    <text evidence="4">Binds 2 manganese ions.</text>
</comment>
<comment type="similarity">
    <text evidence="1 4">Belongs to the phosphopentomutase family.</text>
</comment>
<dbReference type="Pfam" id="PF01676">
    <property type="entry name" value="Metalloenzyme"/>
    <property type="match status" value="1"/>
</dbReference>
<dbReference type="Proteomes" id="UP000051096">
    <property type="component" value="Unassembled WGS sequence"/>
</dbReference>
<evidence type="ECO:0000256" key="1">
    <source>
        <dbReference type="ARBA" id="ARBA00010373"/>
    </source>
</evidence>
<evidence type="ECO:0000259" key="6">
    <source>
        <dbReference type="Pfam" id="PF01676"/>
    </source>
</evidence>
<gene>
    <name evidence="4" type="primary">deoB</name>
    <name evidence="7" type="ORF">AMJ87_03875</name>
</gene>
<dbReference type="InterPro" id="IPR017850">
    <property type="entry name" value="Alkaline_phosphatase_core_sf"/>
</dbReference>
<feature type="binding site" evidence="4">
    <location>
        <position position="324"/>
    </location>
    <ligand>
        <name>Mn(2+)</name>
        <dbReference type="ChEBI" id="CHEBI:29035"/>
        <label>1</label>
    </ligand>
</feature>
<dbReference type="GO" id="GO:0005829">
    <property type="term" value="C:cytosol"/>
    <property type="evidence" value="ECO:0007669"/>
    <property type="project" value="TreeGrafter"/>
</dbReference>
<keyword evidence="3 4" id="KW-0464">Manganese</keyword>
<sequence>MKRAVVLVLDGVGIGELPDAVQYGDTGSNTLGNLARACGGLALPVLERLGLGNISAIDGVSHVNSPAACFGKMAERSAGKDSTSGHWELFGLILEKPFPTYPHGFPPHIITAFESRIGHAVLGNIPASGTEIIKKLGDEHIKTKKPIVYTSADSVFQIACHTDVFSLAKLYSFCETARALLVGDHAVARVIARPFSGESPHFYRTKDRRDYSLLPPEPTLLDCVKAAGFDVIAIGKIDDLVGHRGYTRAYHSVNDRECVNLVLTALRNTVQGLIVANFVQFDMDWGHRNDIEGFKNGLIEIDVGIGKIIQALANNDILFITADHGNDPTTPSTDHSREYVPLLAYARHCTGTDLGVRTSFADVAKTTARYFHVKGVKHGEDFLDCLAA</sequence>
<keyword evidence="4" id="KW-0963">Cytoplasm</keyword>
<feature type="binding site" evidence="4">
    <location>
        <position position="335"/>
    </location>
    <ligand>
        <name>Mn(2+)</name>
        <dbReference type="ChEBI" id="CHEBI:29035"/>
        <label>2</label>
    </ligand>
</feature>
<keyword evidence="4 7" id="KW-0413">Isomerase</keyword>
<dbReference type="EC" id="5.4.2.7" evidence="4 5"/>
<dbReference type="HAMAP" id="MF_00740">
    <property type="entry name" value="Phosphopentomut"/>
    <property type="match status" value="1"/>
</dbReference>
<evidence type="ECO:0000256" key="3">
    <source>
        <dbReference type="ARBA" id="ARBA00023211"/>
    </source>
</evidence>
<dbReference type="GO" id="GO:0043094">
    <property type="term" value="P:metabolic compound salvage"/>
    <property type="evidence" value="ECO:0007669"/>
    <property type="project" value="UniProtKB-UniRule"/>
</dbReference>
<dbReference type="PANTHER" id="PTHR21110:SF0">
    <property type="entry name" value="PHOSPHOPENTOMUTASE"/>
    <property type="match status" value="1"/>
</dbReference>
<comment type="function">
    <text evidence="4">Isomerase that catalyzes the conversion of deoxy-ribose 1-phosphate (dRib-1-P) and ribose 1-phosphate (Rib-1-P) to deoxy-ribose 5-phosphate (dRib-5-P) and ribose 5-phosphate (Rib-5-P), respectively.</text>
</comment>
<dbReference type="AlphaFoldDB" id="A0A0S8GI84"/>
<protein>
    <recommendedName>
        <fullName evidence="4 5">Phosphopentomutase</fullName>
        <ecNumber evidence="4 5">5.4.2.7</ecNumber>
    </recommendedName>
    <alternativeName>
        <fullName evidence="4">Phosphodeoxyribomutase</fullName>
    </alternativeName>
</protein>
<comment type="pathway">
    <text evidence="4">Carbohydrate degradation; 2-deoxy-D-ribose 1-phosphate degradation; D-glyceraldehyde 3-phosphate and acetaldehyde from 2-deoxy-alpha-D-ribose 1-phosphate: step 1/2.</text>
</comment>
<dbReference type="InterPro" id="IPR024052">
    <property type="entry name" value="Phosphopentomutase_DeoB_cap_sf"/>
</dbReference>
<dbReference type="Gene3D" id="3.30.70.1250">
    <property type="entry name" value="Phosphopentomutase"/>
    <property type="match status" value="1"/>
</dbReference>
<evidence type="ECO:0000256" key="5">
    <source>
        <dbReference type="NCBIfam" id="TIGR01696"/>
    </source>
</evidence>
<dbReference type="PANTHER" id="PTHR21110">
    <property type="entry name" value="PHOSPHOPENTOMUTASE"/>
    <property type="match status" value="1"/>
</dbReference>
<comment type="catalytic activity">
    <reaction evidence="4">
        <text>alpha-D-ribose 1-phosphate = D-ribose 5-phosphate</text>
        <dbReference type="Rhea" id="RHEA:18793"/>
        <dbReference type="ChEBI" id="CHEBI:57720"/>
        <dbReference type="ChEBI" id="CHEBI:78346"/>
        <dbReference type="EC" id="5.4.2.7"/>
    </reaction>
</comment>
<feature type="binding site" evidence="4">
    <location>
        <position position="323"/>
    </location>
    <ligand>
        <name>Mn(2+)</name>
        <dbReference type="ChEBI" id="CHEBI:29035"/>
        <label>1</label>
    </ligand>
</feature>
<keyword evidence="2 4" id="KW-0479">Metal-binding</keyword>
<name>A0A0S8GI84_UNCW3</name>
<feature type="binding site" evidence="4">
    <location>
        <position position="287"/>
    </location>
    <ligand>
        <name>Mn(2+)</name>
        <dbReference type="ChEBI" id="CHEBI:29035"/>
        <label>2</label>
    </ligand>
</feature>
<dbReference type="SUPFAM" id="SSF53649">
    <property type="entry name" value="Alkaline phosphatase-like"/>
    <property type="match status" value="1"/>
</dbReference>
<organism evidence="7 8">
    <name type="scientific">candidate division WOR_3 bacterium SM23_60</name>
    <dbReference type="NCBI Taxonomy" id="1703780"/>
    <lineage>
        <taxon>Bacteria</taxon>
        <taxon>Bacteria division WOR-3</taxon>
    </lineage>
</organism>
<dbReference type="SUPFAM" id="SSF143856">
    <property type="entry name" value="DeoB insert domain-like"/>
    <property type="match status" value="1"/>
</dbReference>
<dbReference type="GO" id="GO:0008973">
    <property type="term" value="F:phosphopentomutase activity"/>
    <property type="evidence" value="ECO:0007669"/>
    <property type="project" value="UniProtKB-UniRule"/>
</dbReference>
<dbReference type="PATRIC" id="fig|1703780.3.peg.1622"/>
<accession>A0A0S8GI84</accession>
<dbReference type="InterPro" id="IPR006124">
    <property type="entry name" value="Metalloenzyme"/>
</dbReference>
<evidence type="ECO:0000313" key="7">
    <source>
        <dbReference type="EMBL" id="KPK72711.1"/>
    </source>
</evidence>
<dbReference type="GO" id="GO:0000287">
    <property type="term" value="F:magnesium ion binding"/>
    <property type="evidence" value="ECO:0007669"/>
    <property type="project" value="UniProtKB-UniRule"/>
</dbReference>
<comment type="subcellular location">
    <subcellularLocation>
        <location evidence="4">Cytoplasm</location>
    </subcellularLocation>
</comment>
<dbReference type="NCBIfam" id="TIGR01696">
    <property type="entry name" value="deoB"/>
    <property type="match status" value="1"/>
</dbReference>
<comment type="caution">
    <text evidence="7">The sequence shown here is derived from an EMBL/GenBank/DDBJ whole genome shotgun (WGS) entry which is preliminary data.</text>
</comment>
<dbReference type="GO" id="GO:0006018">
    <property type="term" value="P:2-deoxyribose 1-phosphate catabolic process"/>
    <property type="evidence" value="ECO:0007669"/>
    <property type="project" value="UniProtKB-UniRule"/>
</dbReference>
<dbReference type="UniPathway" id="UPA00087">
    <property type="reaction ID" value="UER00173"/>
</dbReference>
<dbReference type="NCBIfam" id="NF003766">
    <property type="entry name" value="PRK05362.1"/>
    <property type="match status" value="1"/>
</dbReference>
<evidence type="ECO:0000313" key="8">
    <source>
        <dbReference type="Proteomes" id="UP000051096"/>
    </source>
</evidence>
<dbReference type="GO" id="GO:0006015">
    <property type="term" value="P:5-phosphoribose 1-diphosphate biosynthetic process"/>
    <property type="evidence" value="ECO:0007669"/>
    <property type="project" value="UniProtKB-UniPathway"/>
</dbReference>
<dbReference type="InterPro" id="IPR010045">
    <property type="entry name" value="DeoB"/>
</dbReference>
<comment type="catalytic activity">
    <reaction evidence="4">
        <text>2-deoxy-alpha-D-ribose 1-phosphate = 2-deoxy-D-ribose 5-phosphate</text>
        <dbReference type="Rhea" id="RHEA:27658"/>
        <dbReference type="ChEBI" id="CHEBI:57259"/>
        <dbReference type="ChEBI" id="CHEBI:62877"/>
        <dbReference type="EC" id="5.4.2.7"/>
    </reaction>
</comment>
<proteinExistence type="inferred from homology"/>
<dbReference type="EMBL" id="LJUO01000024">
    <property type="protein sequence ID" value="KPK72711.1"/>
    <property type="molecule type" value="Genomic_DNA"/>
</dbReference>
<dbReference type="CDD" id="cd16009">
    <property type="entry name" value="PPM"/>
    <property type="match status" value="1"/>
</dbReference>
<reference evidence="7 8" key="1">
    <citation type="journal article" date="2015" name="Microbiome">
        <title>Genomic resolution of linkages in carbon, nitrogen, and sulfur cycling among widespread estuary sediment bacteria.</title>
        <authorList>
            <person name="Baker B.J."/>
            <person name="Lazar C.S."/>
            <person name="Teske A.P."/>
            <person name="Dick G.J."/>
        </authorList>
    </citation>
    <scope>NUCLEOTIDE SEQUENCE [LARGE SCALE GENOMIC DNA]</scope>
    <source>
        <strain evidence="7">SM23_60</strain>
    </source>
</reference>
<evidence type="ECO:0000256" key="2">
    <source>
        <dbReference type="ARBA" id="ARBA00022723"/>
    </source>
</evidence>